<dbReference type="Pfam" id="PF11604">
    <property type="entry name" value="CusF_Ec"/>
    <property type="match status" value="1"/>
</dbReference>
<protein>
    <submittedName>
        <fullName evidence="2">Cu/Ag efflux protein CusF</fullName>
    </submittedName>
</protein>
<dbReference type="Gene3D" id="2.40.50.320">
    <property type="entry name" value="Copper binding periplasmic protein CusF"/>
    <property type="match status" value="1"/>
</dbReference>
<evidence type="ECO:0000313" key="2">
    <source>
        <dbReference type="EMBL" id="TDP78162.1"/>
    </source>
</evidence>
<feature type="chain" id="PRO_5020800429" evidence="1">
    <location>
        <begin position="26"/>
        <end position="141"/>
    </location>
</feature>
<keyword evidence="1" id="KW-0732">Signal</keyword>
<keyword evidence="3" id="KW-1185">Reference proteome</keyword>
<dbReference type="AlphaFoldDB" id="A0A4R6QY26"/>
<dbReference type="Proteomes" id="UP000294593">
    <property type="component" value="Unassembled WGS sequence"/>
</dbReference>
<sequence>MKISNSFAVLGSLALAAAFATNVYAQTTMNKDSMPGMDMSGMKMAPTDKGGMAGMNMPGMAMGTSATATATEGEVRKIDKENQKITLKHGDIKNLDMPGMTMVFKVKDAAMLDKVQVGSKVRFKAEKSDGAIVVTSVELAQ</sequence>
<comment type="caution">
    <text evidence="2">The sequence shown here is derived from an EMBL/GenBank/DDBJ whole genome shotgun (WGS) entry which is preliminary data.</text>
</comment>
<dbReference type="InterPro" id="IPR021647">
    <property type="entry name" value="CusF_Ec"/>
</dbReference>
<feature type="signal peptide" evidence="1">
    <location>
        <begin position="1"/>
        <end position="25"/>
    </location>
</feature>
<organism evidence="2 3">
    <name type="scientific">Aquabacterium commune</name>
    <dbReference type="NCBI Taxonomy" id="70586"/>
    <lineage>
        <taxon>Bacteria</taxon>
        <taxon>Pseudomonadati</taxon>
        <taxon>Pseudomonadota</taxon>
        <taxon>Betaproteobacteria</taxon>
        <taxon>Burkholderiales</taxon>
        <taxon>Aquabacterium</taxon>
    </lineage>
</organism>
<dbReference type="RefSeq" id="WP_243738767.1">
    <property type="nucleotide sequence ID" value="NZ_SNXW01000029.1"/>
</dbReference>
<evidence type="ECO:0000313" key="3">
    <source>
        <dbReference type="Proteomes" id="UP000294593"/>
    </source>
</evidence>
<evidence type="ECO:0000256" key="1">
    <source>
        <dbReference type="SAM" id="SignalP"/>
    </source>
</evidence>
<gene>
    <name evidence="2" type="ORF">EV672_1292</name>
</gene>
<dbReference type="EMBL" id="SNXW01000029">
    <property type="protein sequence ID" value="TDP78162.1"/>
    <property type="molecule type" value="Genomic_DNA"/>
</dbReference>
<name>A0A4R6QY26_9BURK</name>
<accession>A0A4R6QY26</accession>
<proteinExistence type="predicted"/>
<dbReference type="InterPro" id="IPR042230">
    <property type="entry name" value="CusF_sf"/>
</dbReference>
<reference evidence="2 3" key="1">
    <citation type="submission" date="2019-03" db="EMBL/GenBank/DDBJ databases">
        <title>Genomic Encyclopedia of Type Strains, Phase IV (KMG-IV): sequencing the most valuable type-strain genomes for metagenomic binning, comparative biology and taxonomic classification.</title>
        <authorList>
            <person name="Goeker M."/>
        </authorList>
    </citation>
    <scope>NUCLEOTIDE SEQUENCE [LARGE SCALE GENOMIC DNA]</scope>
    <source>
        <strain evidence="2 3">DSM 11901</strain>
    </source>
</reference>